<name>A0ABQ3VN30_9CHLR</name>
<evidence type="ECO:0008006" key="4">
    <source>
        <dbReference type="Google" id="ProtNLM"/>
    </source>
</evidence>
<organism evidence="2 3">
    <name type="scientific">Dictyobacter formicarum</name>
    <dbReference type="NCBI Taxonomy" id="2778368"/>
    <lineage>
        <taxon>Bacteria</taxon>
        <taxon>Bacillati</taxon>
        <taxon>Chloroflexota</taxon>
        <taxon>Ktedonobacteria</taxon>
        <taxon>Ktedonobacterales</taxon>
        <taxon>Dictyobacteraceae</taxon>
        <taxon>Dictyobacter</taxon>
    </lineage>
</organism>
<dbReference type="PANTHER" id="PTHR36842">
    <property type="entry name" value="PROTEIN TOLB HOMOLOG"/>
    <property type="match status" value="1"/>
</dbReference>
<evidence type="ECO:0000256" key="1">
    <source>
        <dbReference type="ARBA" id="ARBA00009820"/>
    </source>
</evidence>
<dbReference type="InterPro" id="IPR011042">
    <property type="entry name" value="6-blade_b-propeller_TolB-like"/>
</dbReference>
<dbReference type="PANTHER" id="PTHR36842:SF1">
    <property type="entry name" value="PROTEIN TOLB"/>
    <property type="match status" value="1"/>
</dbReference>
<dbReference type="Proteomes" id="UP000635565">
    <property type="component" value="Unassembled WGS sequence"/>
</dbReference>
<dbReference type="Gene3D" id="2.120.10.30">
    <property type="entry name" value="TolB, C-terminal domain"/>
    <property type="match status" value="1"/>
</dbReference>
<evidence type="ECO:0000313" key="3">
    <source>
        <dbReference type="Proteomes" id="UP000635565"/>
    </source>
</evidence>
<evidence type="ECO:0000313" key="2">
    <source>
        <dbReference type="EMBL" id="GHO87208.1"/>
    </source>
</evidence>
<protein>
    <recommendedName>
        <fullName evidence="4">Lipoprotein LpqB beta-propeller domain-containing protein</fullName>
    </recommendedName>
</protein>
<reference evidence="2 3" key="1">
    <citation type="journal article" date="2021" name="Int. J. Syst. Evol. Microbiol.">
        <title>Reticulibacter mediterranei gen. nov., sp. nov., within the new family Reticulibacteraceae fam. nov., and Ktedonospora formicarum gen. nov., sp. nov., Ktedonobacter robiniae sp. nov., Dictyobacter formicarum sp. nov. and Dictyobacter arantiisoli sp. nov., belonging to the class Ktedonobacteria.</title>
        <authorList>
            <person name="Yabe S."/>
            <person name="Zheng Y."/>
            <person name="Wang C.M."/>
            <person name="Sakai Y."/>
            <person name="Abe K."/>
            <person name="Yokota A."/>
            <person name="Donadio S."/>
            <person name="Cavaletti L."/>
            <person name="Monciardini P."/>
        </authorList>
    </citation>
    <scope>NUCLEOTIDE SEQUENCE [LARGE SCALE GENOMIC DNA]</scope>
    <source>
        <strain evidence="2 3">SOSP1-9</strain>
    </source>
</reference>
<proteinExistence type="inferred from homology"/>
<sequence length="384" mass="41302">MWKLSPLLQAPSSTSANAYIYYTLKDPRGFVLARAPKGPDGQPMRSPQPLLPLGNNFGLVASDMVLSLQLSPDGNYLAIDGNRDHGEQVWMYAVQANTVSFKPEAVMGNFLRWLPGGNGHTFLYRPMLPQGPDAPLDGGSWNPGLWTVDAATGAHVNIDIGTVSANLIDAVPSPDGSRIVYSTTTGLGQGSDTYMMHSDGTARTHLFATTGLESVAGLFAWSPDGKSIAYERLADSPAPFLSAGLWTMNSSGGQQQRLADVDGGHGYLPSWSPDGQKLAFVVRTNTNDHRADKSYQALQCGIGVFNLRTHQERLVATAAQTGQQWNINPTWSALSDRVIFTAMNPMNNVLGGTPRYWSAQVNGSDGETQVIPISPIFSHVVAWG</sequence>
<dbReference type="EMBL" id="BNJJ01000016">
    <property type="protein sequence ID" value="GHO87208.1"/>
    <property type="molecule type" value="Genomic_DNA"/>
</dbReference>
<dbReference type="InterPro" id="IPR011659">
    <property type="entry name" value="WD40"/>
</dbReference>
<dbReference type="SUPFAM" id="SSF82171">
    <property type="entry name" value="DPP6 N-terminal domain-like"/>
    <property type="match status" value="1"/>
</dbReference>
<comment type="similarity">
    <text evidence="1">Belongs to the TolB family.</text>
</comment>
<comment type="caution">
    <text evidence="2">The sequence shown here is derived from an EMBL/GenBank/DDBJ whole genome shotgun (WGS) entry which is preliminary data.</text>
</comment>
<keyword evidence="3" id="KW-1185">Reference proteome</keyword>
<accession>A0ABQ3VN30</accession>
<dbReference type="Pfam" id="PF07676">
    <property type="entry name" value="PD40"/>
    <property type="match status" value="2"/>
</dbReference>
<gene>
    <name evidence="2" type="ORF">KSZ_52140</name>
</gene>